<feature type="region of interest" description="Disordered" evidence="2">
    <location>
        <begin position="918"/>
        <end position="937"/>
    </location>
</feature>
<protein>
    <submittedName>
        <fullName evidence="3">Uncharacterized protein</fullName>
    </submittedName>
</protein>
<comment type="caution">
    <text evidence="3">The sequence shown here is derived from an EMBL/GenBank/DDBJ whole genome shotgun (WGS) entry which is preliminary data.</text>
</comment>
<keyword evidence="4" id="KW-1185">Reference proteome</keyword>
<reference evidence="3 4" key="1">
    <citation type="submission" date="2021-01" db="EMBL/GenBank/DDBJ databases">
        <title>Cercospora kikuchii MAFF 305040 whole genome shotgun sequence.</title>
        <authorList>
            <person name="Kashiwa T."/>
            <person name="Suzuki T."/>
        </authorList>
    </citation>
    <scope>NUCLEOTIDE SEQUENCE [LARGE SCALE GENOMIC DNA]</scope>
    <source>
        <strain evidence="3 4">MAFF 305040</strain>
    </source>
</reference>
<gene>
    <name evidence="3" type="ORF">CKM354_001198400</name>
</gene>
<feature type="region of interest" description="Disordered" evidence="2">
    <location>
        <begin position="262"/>
        <end position="344"/>
    </location>
</feature>
<evidence type="ECO:0000256" key="2">
    <source>
        <dbReference type="SAM" id="MobiDB-lite"/>
    </source>
</evidence>
<sequence>MAATCQALNLSDEQKCLAEATSANGLFCRFHAKQAYGLYRGYKLRNARFDHLDAHPPAWLSEKLSDQVLRNISFADIEDENTLNEVHDHLFKRYALLDRVIRARKLHQQHFYPLDLDYGHKAYVDKLTNERFITLRALERLEKRAAEVLHAQKKWFKFVRQQQEEEEEAQENESKQIKREAALFRRYVKDAQARMARKRQRENQRRQEAFLNEAYRERQNMSEDEEQEQWDPIGDELEEDREKFIDIMRRLLWLTTSEETLPAIDKSPSQAAPQASNDTGMEHAEAQPSGTEIVRSESVFNDLSNETSSSNKVMNRNQKKRAKKQAKVQAAPADSQSDVPSDDSLKIEVNETAGQIRSRLLSGEAYDWREGVNKGGVMAGTMEHPVELHGKVLGLPQEEVDRLIEEVGEIKQLLLCRLILGQAALLPAALRASSLQEFFLDPELNATQLRDLCLRLEQPSLQELRDACADFARGETEDSDDEADEGEEDEQEAYDRSIAPKPYRLFRNKKRSMPDYWKANHEKQSKKRTVYSEGATRVDFGDIDDKGEFQSKKIRVRVCGRTIWNYPSERSVSRRGWLHFSIIAKGTKLGSAIQLCRNWNEFYELNILALFGYFPNSAWGRWAGDTGRSRFLLLGFIPRFTFFDAHQLTSPRSAPARAGARIVECKNLICAHIKRNDPVSRRFIQYLMLFTSELCILPPKEEQWLARTKIAGSRWKVTGEVNEEMLERFSDTHAFSDFRFGFDEHYDLLIWDLDPGEHWTKLESRIHDCLIKAHRMTRALDGYLLAAPILQTLHRDQDSMRCRDVRPGEMSILDDMRHPGARSHDQMIQFDNNDKQVESRDMTTQETYEKYYNDIDAAEDEVLFPEELQGQQITAIGDHADRISRELESQGPNLIRFIHGMDTDEDSDDADPDIVERFSRPRLEAKTKSSQAKKPKSLALRHKNAAFNGNQVAPRPGPAGKKLPKSAKEFGVHLQKAGEREHNWQDEEDKCPNDFAPDCECAVCAEAEGWEEYLAEAAGLEQYASGSSDWSDAEISESEGLYSVCDADLEAVESVPRELKRLKAFVFGGYLESEDVEKQFYFFNEREKAKAFKPQFHAADIEPGAMERYAELQQLQEESRRVNCKSGYMRGKAAQTQMWLNVHESEHRLVLRDIEATYAFVGLFFPADREKYGDNIADWRQKLSTRTRLVDNQYKAMQLPYFRDWRSDELLPMDFWPPCKNDDAYIPSETKGRTKKPPREWDAVTRPIIARLYKSGIITPCHVNLPGGRAIAREDPMTGQQAMFIDYRKSPLFGGKTIEDRSHIIDFKTVDLIKIAREHNERNKFGRSRFALLRVYSQSMFWTNVVGYDLRENFAFEDCRGRAWAWKFYPKEVAGSEWSVQHTLDLKLKRWRSQLGKNVKVRRDIVLVMGDTQEELEQMMLGTVFALQTANWRHEVDFWRSFVDVDLEFLENLDRKWVE</sequence>
<organism evidence="3 4">
    <name type="scientific">Cercospora kikuchii</name>
    <dbReference type="NCBI Taxonomy" id="84275"/>
    <lineage>
        <taxon>Eukaryota</taxon>
        <taxon>Fungi</taxon>
        <taxon>Dikarya</taxon>
        <taxon>Ascomycota</taxon>
        <taxon>Pezizomycotina</taxon>
        <taxon>Dothideomycetes</taxon>
        <taxon>Dothideomycetidae</taxon>
        <taxon>Mycosphaerellales</taxon>
        <taxon>Mycosphaerellaceae</taxon>
        <taxon>Cercospora</taxon>
    </lineage>
</organism>
<feature type="compositionally biased region" description="Acidic residues" evidence="2">
    <location>
        <begin position="477"/>
        <end position="492"/>
    </location>
</feature>
<name>A0A9P3CU23_9PEZI</name>
<feature type="compositionally biased region" description="Polar residues" evidence="2">
    <location>
        <begin position="267"/>
        <end position="279"/>
    </location>
</feature>
<feature type="compositionally biased region" description="Basic residues" evidence="2">
    <location>
        <begin position="317"/>
        <end position="326"/>
    </location>
</feature>
<dbReference type="Proteomes" id="UP000825890">
    <property type="component" value="Unassembled WGS sequence"/>
</dbReference>
<evidence type="ECO:0000313" key="4">
    <source>
        <dbReference type="Proteomes" id="UP000825890"/>
    </source>
</evidence>
<feature type="coiled-coil region" evidence="1">
    <location>
        <begin position="124"/>
        <end position="180"/>
    </location>
</feature>
<evidence type="ECO:0000256" key="1">
    <source>
        <dbReference type="SAM" id="Coils"/>
    </source>
</evidence>
<dbReference type="OrthoDB" id="3650471at2759"/>
<dbReference type="EMBL" id="BOLY01000008">
    <property type="protein sequence ID" value="GIZ48941.1"/>
    <property type="molecule type" value="Genomic_DNA"/>
</dbReference>
<evidence type="ECO:0000313" key="3">
    <source>
        <dbReference type="EMBL" id="GIZ48941.1"/>
    </source>
</evidence>
<accession>A0A9P3CU23</accession>
<feature type="compositionally biased region" description="Basic and acidic residues" evidence="2">
    <location>
        <begin position="918"/>
        <end position="927"/>
    </location>
</feature>
<keyword evidence="1" id="KW-0175">Coiled coil</keyword>
<proteinExistence type="predicted"/>
<feature type="compositionally biased region" description="Polar residues" evidence="2">
    <location>
        <begin position="298"/>
        <end position="316"/>
    </location>
</feature>
<dbReference type="GeneID" id="68297559"/>
<dbReference type="RefSeq" id="XP_044663428.1">
    <property type="nucleotide sequence ID" value="XM_044807493.1"/>
</dbReference>
<feature type="region of interest" description="Disordered" evidence="2">
    <location>
        <begin position="472"/>
        <end position="494"/>
    </location>
</feature>